<dbReference type="InterPro" id="IPR000209">
    <property type="entry name" value="Peptidase_S8/S53_dom"/>
</dbReference>
<feature type="domain" description="Peptidase S8/S53" evidence="8">
    <location>
        <begin position="56"/>
        <end position="312"/>
    </location>
</feature>
<evidence type="ECO:0000256" key="3">
    <source>
        <dbReference type="ARBA" id="ARBA00022801"/>
    </source>
</evidence>
<dbReference type="PRINTS" id="PR00723">
    <property type="entry name" value="SUBTILISIN"/>
</dbReference>
<keyword evidence="6" id="KW-1133">Transmembrane helix</keyword>
<sequence length="398" mass="41368">MQRIRRGITSGSVCLIAGVVTSSPITAYAIEPTPHEAEWWFTTWQVTEKLWPVTMGGGITVAVVDSGVNAALPELRSAVLPGYDATGQGRDAHQDVDRTPDALGKGGFGHGTAMASLIAARGGGAGMVGVAPEAMILPVIARQGTEYATGIRWAADNGAKVINISAAQVNAYSADTCPKPFQEAIDHALRKDVVVIAGSGNAGRVNLPMIPGGCPGVLTVGAVDHRLRPWTDSTRQRSVDVAAPGVDVVELDRQGRLGQGTGTSPATALASAAVALLRAKHPQMPAREVVQRIIATAKDTGPSGWDDRTGYGVVNPYKALTTDVPANAPNPVYAEWDQLQKRQPTTPASPAAQAAAKDESTPVLNTRTLLLIAAGAAALLALVGTSLALLFRRKNTHA</sequence>
<dbReference type="InterPro" id="IPR015500">
    <property type="entry name" value="Peptidase_S8_subtilisin-rel"/>
</dbReference>
<evidence type="ECO:0000313" key="10">
    <source>
        <dbReference type="Proteomes" id="UP001596972"/>
    </source>
</evidence>
<keyword evidence="7" id="KW-0732">Signal</keyword>
<evidence type="ECO:0000256" key="5">
    <source>
        <dbReference type="PROSITE-ProRule" id="PRU01240"/>
    </source>
</evidence>
<dbReference type="EMBL" id="JBHTJA010000012">
    <property type="protein sequence ID" value="MFD0900661.1"/>
    <property type="molecule type" value="Genomic_DNA"/>
</dbReference>
<protein>
    <submittedName>
        <fullName evidence="9">S8 family serine peptidase</fullName>
    </submittedName>
</protein>
<dbReference type="PANTHER" id="PTHR43806:SF11">
    <property type="entry name" value="CEREVISIN-RELATED"/>
    <property type="match status" value="1"/>
</dbReference>
<keyword evidence="4 5" id="KW-0720">Serine protease</keyword>
<dbReference type="Gene3D" id="3.40.50.200">
    <property type="entry name" value="Peptidase S8/S53 domain"/>
    <property type="match status" value="1"/>
</dbReference>
<keyword evidence="6" id="KW-0472">Membrane</keyword>
<feature type="chain" id="PRO_5046872643" evidence="7">
    <location>
        <begin position="30"/>
        <end position="398"/>
    </location>
</feature>
<dbReference type="PROSITE" id="PS51892">
    <property type="entry name" value="SUBTILASE"/>
    <property type="match status" value="1"/>
</dbReference>
<comment type="similarity">
    <text evidence="1 5">Belongs to the peptidase S8 family.</text>
</comment>
<dbReference type="SUPFAM" id="SSF52743">
    <property type="entry name" value="Subtilisin-like"/>
    <property type="match status" value="1"/>
</dbReference>
<dbReference type="Pfam" id="PF00082">
    <property type="entry name" value="Peptidase_S8"/>
    <property type="match status" value="1"/>
</dbReference>
<evidence type="ECO:0000256" key="1">
    <source>
        <dbReference type="ARBA" id="ARBA00011073"/>
    </source>
</evidence>
<gene>
    <name evidence="9" type="ORF">ACFQ11_09690</name>
</gene>
<dbReference type="PANTHER" id="PTHR43806">
    <property type="entry name" value="PEPTIDASE S8"/>
    <property type="match status" value="1"/>
</dbReference>
<feature type="transmembrane region" description="Helical" evidence="6">
    <location>
        <begin position="369"/>
        <end position="391"/>
    </location>
</feature>
<reference evidence="10" key="1">
    <citation type="journal article" date="2019" name="Int. J. Syst. Evol. Microbiol.">
        <title>The Global Catalogue of Microorganisms (GCM) 10K type strain sequencing project: providing services to taxonomists for standard genome sequencing and annotation.</title>
        <authorList>
            <consortium name="The Broad Institute Genomics Platform"/>
            <consortium name="The Broad Institute Genome Sequencing Center for Infectious Disease"/>
            <person name="Wu L."/>
            <person name="Ma J."/>
        </authorList>
    </citation>
    <scope>NUCLEOTIDE SEQUENCE [LARGE SCALE GENOMIC DNA]</scope>
    <source>
        <strain evidence="10">JCM 31202</strain>
    </source>
</reference>
<feature type="active site" description="Charge relay system" evidence="5">
    <location>
        <position position="110"/>
    </location>
</feature>
<evidence type="ECO:0000259" key="8">
    <source>
        <dbReference type="Pfam" id="PF00082"/>
    </source>
</evidence>
<name>A0ABW3ENV5_9ACTN</name>
<keyword evidence="2 5" id="KW-0645">Protease</keyword>
<keyword evidence="10" id="KW-1185">Reference proteome</keyword>
<dbReference type="InterPro" id="IPR036852">
    <property type="entry name" value="Peptidase_S8/S53_dom_sf"/>
</dbReference>
<evidence type="ECO:0000313" key="9">
    <source>
        <dbReference type="EMBL" id="MFD0900661.1"/>
    </source>
</evidence>
<feature type="active site" description="Charge relay system" evidence="5">
    <location>
        <position position="65"/>
    </location>
</feature>
<feature type="active site" description="Charge relay system" evidence="5">
    <location>
        <position position="264"/>
    </location>
</feature>
<keyword evidence="6" id="KW-0812">Transmembrane</keyword>
<keyword evidence="3 5" id="KW-0378">Hydrolase</keyword>
<proteinExistence type="inferred from homology"/>
<accession>A0ABW3ENV5</accession>
<evidence type="ECO:0000256" key="2">
    <source>
        <dbReference type="ARBA" id="ARBA00022670"/>
    </source>
</evidence>
<dbReference type="InterPro" id="IPR050131">
    <property type="entry name" value="Peptidase_S8_subtilisin-like"/>
</dbReference>
<feature type="signal peptide" evidence="7">
    <location>
        <begin position="1"/>
        <end position="29"/>
    </location>
</feature>
<evidence type="ECO:0000256" key="4">
    <source>
        <dbReference type="ARBA" id="ARBA00022825"/>
    </source>
</evidence>
<evidence type="ECO:0000256" key="6">
    <source>
        <dbReference type="SAM" id="Phobius"/>
    </source>
</evidence>
<evidence type="ECO:0000256" key="7">
    <source>
        <dbReference type="SAM" id="SignalP"/>
    </source>
</evidence>
<comment type="caution">
    <text evidence="9">The sequence shown here is derived from an EMBL/GenBank/DDBJ whole genome shotgun (WGS) entry which is preliminary data.</text>
</comment>
<dbReference type="Proteomes" id="UP001596972">
    <property type="component" value="Unassembled WGS sequence"/>
</dbReference>
<organism evidence="9 10">
    <name type="scientific">Actinomadura sediminis</name>
    <dbReference type="NCBI Taxonomy" id="1038904"/>
    <lineage>
        <taxon>Bacteria</taxon>
        <taxon>Bacillati</taxon>
        <taxon>Actinomycetota</taxon>
        <taxon>Actinomycetes</taxon>
        <taxon>Streptosporangiales</taxon>
        <taxon>Thermomonosporaceae</taxon>
        <taxon>Actinomadura</taxon>
    </lineage>
</organism>